<dbReference type="Proteomes" id="UP000693970">
    <property type="component" value="Unassembled WGS sequence"/>
</dbReference>
<protein>
    <submittedName>
        <fullName evidence="2">Uncharacterized protein</fullName>
    </submittedName>
</protein>
<gene>
    <name evidence="2" type="ORF">IV203_035735</name>
</gene>
<reference evidence="2" key="1">
    <citation type="journal article" date="2021" name="Sci. Rep.">
        <title>Diploid genomic architecture of Nitzschia inconspicua, an elite biomass production diatom.</title>
        <authorList>
            <person name="Oliver A."/>
            <person name="Podell S."/>
            <person name="Pinowska A."/>
            <person name="Traller J.C."/>
            <person name="Smith S.R."/>
            <person name="McClure R."/>
            <person name="Beliaev A."/>
            <person name="Bohutskyi P."/>
            <person name="Hill E.A."/>
            <person name="Rabines A."/>
            <person name="Zheng H."/>
            <person name="Allen L.Z."/>
            <person name="Kuo A."/>
            <person name="Grigoriev I.V."/>
            <person name="Allen A.E."/>
            <person name="Hazlebeck D."/>
            <person name="Allen E.E."/>
        </authorList>
    </citation>
    <scope>NUCLEOTIDE SEQUENCE</scope>
    <source>
        <strain evidence="2">Hildebrandi</strain>
    </source>
</reference>
<reference evidence="2" key="2">
    <citation type="submission" date="2021-04" db="EMBL/GenBank/DDBJ databases">
        <authorList>
            <person name="Podell S."/>
        </authorList>
    </citation>
    <scope>NUCLEOTIDE SEQUENCE</scope>
    <source>
        <strain evidence="2">Hildebrandi</strain>
    </source>
</reference>
<evidence type="ECO:0000256" key="1">
    <source>
        <dbReference type="SAM" id="Phobius"/>
    </source>
</evidence>
<accession>A0A9K3LGS5</accession>
<proteinExistence type="predicted"/>
<keyword evidence="1" id="KW-1133">Transmembrane helix</keyword>
<evidence type="ECO:0000313" key="2">
    <source>
        <dbReference type="EMBL" id="KAG7360636.1"/>
    </source>
</evidence>
<dbReference type="AlphaFoldDB" id="A0A9K3LGS5"/>
<dbReference type="OrthoDB" id="419048at2759"/>
<keyword evidence="1" id="KW-0472">Membrane</keyword>
<keyword evidence="3" id="KW-1185">Reference proteome</keyword>
<comment type="caution">
    <text evidence="2">The sequence shown here is derived from an EMBL/GenBank/DDBJ whole genome shotgun (WGS) entry which is preliminary data.</text>
</comment>
<keyword evidence="1" id="KW-0812">Transmembrane</keyword>
<organism evidence="2 3">
    <name type="scientific">Nitzschia inconspicua</name>
    <dbReference type="NCBI Taxonomy" id="303405"/>
    <lineage>
        <taxon>Eukaryota</taxon>
        <taxon>Sar</taxon>
        <taxon>Stramenopiles</taxon>
        <taxon>Ochrophyta</taxon>
        <taxon>Bacillariophyta</taxon>
        <taxon>Bacillariophyceae</taxon>
        <taxon>Bacillariophycidae</taxon>
        <taxon>Bacillariales</taxon>
        <taxon>Bacillariaceae</taxon>
        <taxon>Nitzschia</taxon>
    </lineage>
</organism>
<name>A0A9K3LGS5_9STRA</name>
<evidence type="ECO:0000313" key="3">
    <source>
        <dbReference type="Proteomes" id="UP000693970"/>
    </source>
</evidence>
<dbReference type="EMBL" id="JAGRRH010000013">
    <property type="protein sequence ID" value="KAG7360636.1"/>
    <property type="molecule type" value="Genomic_DNA"/>
</dbReference>
<sequence>MPLQERRCVLIAVLLYTFVSSLLWYNFSTLKDTSELRLVTSIDDGSPTTTANFLVRQEDVCDTSIKDFHYKLQSKWGNLDRMVRRNYSQARVSGGIFLYPRQTAILSHLTCRIQQEIFSFSSSIPFSRKMEMTICETGFGSGHSMALFQAAILTCPLRNDNTTPRLNTTIVSFDKFDRPYQLPMWNHLNQTIHKEGIQHKFVTGDSCKTVPQRLSLGEFHCDILHGSSLCPTDNIDLVAHSSCGTLLTSTAMDELNDNAVYFGPRAQWRKLREGGCITPPVCFQEDKLQSLNRDFVFAKEGSNITGKFCIAVTTGKCNKGRSKSASEEVDEKTFCSRIVQNIMSRLELERICPLYRIPVPP</sequence>
<feature type="transmembrane region" description="Helical" evidence="1">
    <location>
        <begin position="7"/>
        <end position="27"/>
    </location>
</feature>